<dbReference type="SUPFAM" id="SSF88713">
    <property type="entry name" value="Glycoside hydrolase/deacetylase"/>
    <property type="match status" value="1"/>
</dbReference>
<sequence>MPKNTSSFLGIEGCHVFVTGGSGGVGAAATKEFLLNGCKVTTFDRKSLDVGALDVYDEQASRLHQVLGDLRDESSIAQSFETAVDRFGPPQILIANAGITDESSHPPIWEIDVEKWDNVNTVNVRGTFLTIKHFLTKVRDSQKSSGRELDNVSIVVTGSETGVFGQEGHVEYACGKAGLQYGLVKSVKNEIVRLNSRARINAVAPGWINTPLIGDRLDDPKERWAEAEATVALRKIAESTDVARCMAFLASHRVAGHITGQCISVDGGQEGRLLWREAKGQTQTLQPTPSIPPQIALTSKYAKPRRLRICLSVDFDAVSGLLGTGHSPENNLADYSSGIFGGNVGIDRLLKVFQKHGISKHITWFIPGHSMETFPTQTRAIVDSGAEIGLHGYCHESAYSMTEEQERDVLLKSMELAEKLCNGKKAVGYRAPLYEIKESTVNLLQKHGFLYDSSLNSHDCLPYFLPKPFEGIRPTVPDYKQPASTWMKPLIMQDQLEVGSQVTNGSLVEIPTSWYTEDATPMCFYPHLPNTQGYVSVEVMEKMWLDRFEWIWENESWLSEGPSAGFGSVFPLILHPECAGRSHIIGMIDKFVSKLKAKAGQAANGEITFETMESISRSWKPKDEANAQGGDESYMLAILDDSQKSVEKAQLKVDPKLKALPDSKPLLWIHILERVSRPQSSPVTLSEESASGFNAQVSTGLWSVGAADISNLDVEMTMDCMLVDIERPWLQAGLFSDLELDVAQGFGLSPGPEKFQNDIAANKPVDEKYNQFCSYPSTFVVASSVGLEFTGDTSHLESKLEASRTEINVKIGYRPIFTSGSRSQSKNSAKTSAEAIATGMRKSMQAPQIIAWVSELLPERPMAGPLLEQPKLVPEAKAGSVLDGCFAWKDLLCKLEYA</sequence>
<evidence type="ECO:0000313" key="2">
    <source>
        <dbReference type="EMBL" id="KAJ4252934.1"/>
    </source>
</evidence>
<dbReference type="InterPro" id="IPR036291">
    <property type="entry name" value="NAD(P)-bd_dom_sf"/>
</dbReference>
<dbReference type="CDD" id="cd10938">
    <property type="entry name" value="CE4_HpPgdA_like"/>
    <property type="match status" value="1"/>
</dbReference>
<feature type="domain" description="NodB homology" evidence="1">
    <location>
        <begin position="347"/>
        <end position="449"/>
    </location>
</feature>
<keyword evidence="3" id="KW-1185">Reference proteome</keyword>
<comment type="caution">
    <text evidence="2">The sequence shown here is derived from an EMBL/GenBank/DDBJ whole genome shotgun (WGS) entry which is preliminary data.</text>
</comment>
<dbReference type="CDD" id="cd05233">
    <property type="entry name" value="SDR_c"/>
    <property type="match status" value="1"/>
</dbReference>
<dbReference type="Pfam" id="PF01522">
    <property type="entry name" value="Polysacc_deac_1"/>
    <property type="match status" value="1"/>
</dbReference>
<dbReference type="InterPro" id="IPR011330">
    <property type="entry name" value="Glyco_hydro/deAcase_b/a-brl"/>
</dbReference>
<dbReference type="EMBL" id="JAOQAZ010000025">
    <property type="protein sequence ID" value="KAJ4252934.1"/>
    <property type="molecule type" value="Genomic_DNA"/>
</dbReference>
<dbReference type="InterPro" id="IPR037950">
    <property type="entry name" value="PgdA-like"/>
</dbReference>
<organism evidence="2 3">
    <name type="scientific">Fusarium torreyae</name>
    <dbReference type="NCBI Taxonomy" id="1237075"/>
    <lineage>
        <taxon>Eukaryota</taxon>
        <taxon>Fungi</taxon>
        <taxon>Dikarya</taxon>
        <taxon>Ascomycota</taxon>
        <taxon>Pezizomycotina</taxon>
        <taxon>Sordariomycetes</taxon>
        <taxon>Hypocreomycetidae</taxon>
        <taxon>Hypocreales</taxon>
        <taxon>Nectriaceae</taxon>
        <taxon>Fusarium</taxon>
    </lineage>
</organism>
<dbReference type="GO" id="GO:0005975">
    <property type="term" value="P:carbohydrate metabolic process"/>
    <property type="evidence" value="ECO:0007669"/>
    <property type="project" value="InterPro"/>
</dbReference>
<accession>A0A9W8VD40</accession>
<protein>
    <recommendedName>
        <fullName evidence="1">NodB homology domain-containing protein</fullName>
    </recommendedName>
</protein>
<dbReference type="Pfam" id="PF13561">
    <property type="entry name" value="adh_short_C2"/>
    <property type="match status" value="1"/>
</dbReference>
<proteinExistence type="predicted"/>
<dbReference type="OrthoDB" id="3162524at2759"/>
<gene>
    <name evidence="2" type="ORF">NW762_010840</name>
</gene>
<dbReference type="Gene3D" id="3.20.20.370">
    <property type="entry name" value="Glycoside hydrolase/deacetylase"/>
    <property type="match status" value="1"/>
</dbReference>
<dbReference type="GO" id="GO:0016810">
    <property type="term" value="F:hydrolase activity, acting on carbon-nitrogen (but not peptide) bonds"/>
    <property type="evidence" value="ECO:0007669"/>
    <property type="project" value="InterPro"/>
</dbReference>
<dbReference type="PANTHER" id="PTHR47561:SF2">
    <property type="entry name" value="HYPOTHETICAL POLYSACCHARIDE DEACETYLASE (EUROFUNG)"/>
    <property type="match status" value="1"/>
</dbReference>
<dbReference type="InterPro" id="IPR002509">
    <property type="entry name" value="NODB_dom"/>
</dbReference>
<name>A0A9W8VD40_9HYPO</name>
<dbReference type="PANTHER" id="PTHR47561">
    <property type="entry name" value="POLYSACCHARIDE DEACETYLASE FAMILY PROTEIN (AFU_ORTHOLOGUE AFUA_6G05030)"/>
    <property type="match status" value="1"/>
</dbReference>
<dbReference type="PRINTS" id="PR00081">
    <property type="entry name" value="GDHRDH"/>
</dbReference>
<dbReference type="InterPro" id="IPR002347">
    <property type="entry name" value="SDR_fam"/>
</dbReference>
<dbReference type="AlphaFoldDB" id="A0A9W8VD40"/>
<evidence type="ECO:0000259" key="1">
    <source>
        <dbReference type="Pfam" id="PF01522"/>
    </source>
</evidence>
<reference evidence="2" key="1">
    <citation type="submission" date="2022-09" db="EMBL/GenBank/DDBJ databases">
        <title>Fusarium specimens isolated from Avocado Roots.</title>
        <authorList>
            <person name="Stajich J."/>
            <person name="Roper C."/>
            <person name="Heimlech-Rivalta G."/>
        </authorList>
    </citation>
    <scope>NUCLEOTIDE SEQUENCE</scope>
    <source>
        <strain evidence="2">CF00136</strain>
    </source>
</reference>
<dbReference type="Proteomes" id="UP001152049">
    <property type="component" value="Unassembled WGS sequence"/>
</dbReference>
<evidence type="ECO:0000313" key="3">
    <source>
        <dbReference type="Proteomes" id="UP001152049"/>
    </source>
</evidence>
<dbReference type="Gene3D" id="3.40.50.720">
    <property type="entry name" value="NAD(P)-binding Rossmann-like Domain"/>
    <property type="match status" value="1"/>
</dbReference>
<dbReference type="SUPFAM" id="SSF51735">
    <property type="entry name" value="NAD(P)-binding Rossmann-fold domains"/>
    <property type="match status" value="1"/>
</dbReference>